<dbReference type="InterPro" id="IPR013766">
    <property type="entry name" value="Thioredoxin_domain"/>
</dbReference>
<dbReference type="GO" id="GO:0016209">
    <property type="term" value="F:antioxidant activity"/>
    <property type="evidence" value="ECO:0007669"/>
    <property type="project" value="InterPro"/>
</dbReference>
<reference evidence="2 3" key="1">
    <citation type="submission" date="2016-10" db="EMBL/GenBank/DDBJ databases">
        <authorList>
            <person name="de Groot N.N."/>
        </authorList>
    </citation>
    <scope>NUCLEOTIDE SEQUENCE [LARGE SCALE GENOMIC DNA]</scope>
    <source>
        <strain evidence="2 3">CPCC 201354</strain>
    </source>
</reference>
<dbReference type="PANTHER" id="PTHR43640:SF1">
    <property type="entry name" value="THIOREDOXIN-DEPENDENT PEROXIREDOXIN"/>
    <property type="match status" value="1"/>
</dbReference>
<evidence type="ECO:0000313" key="3">
    <source>
        <dbReference type="Proteomes" id="UP000198923"/>
    </source>
</evidence>
<dbReference type="SUPFAM" id="SSF52833">
    <property type="entry name" value="Thioredoxin-like"/>
    <property type="match status" value="1"/>
</dbReference>
<dbReference type="PANTHER" id="PTHR43640">
    <property type="entry name" value="OS07G0260300 PROTEIN"/>
    <property type="match status" value="1"/>
</dbReference>
<name>A0A1G7TFB8_9ACTN</name>
<dbReference type="AlphaFoldDB" id="A0A1G7TFB8"/>
<dbReference type="PROSITE" id="PS51352">
    <property type="entry name" value="THIOREDOXIN_2"/>
    <property type="match status" value="1"/>
</dbReference>
<accession>A0A1G7TFB8</accession>
<dbReference type="CDD" id="cd02969">
    <property type="entry name" value="PRX_like1"/>
    <property type="match status" value="1"/>
</dbReference>
<dbReference type="EMBL" id="FNCN01000003">
    <property type="protein sequence ID" value="SDG33369.1"/>
    <property type="molecule type" value="Genomic_DNA"/>
</dbReference>
<feature type="domain" description="Thioredoxin" evidence="1">
    <location>
        <begin position="8"/>
        <end position="162"/>
    </location>
</feature>
<dbReference type="Gene3D" id="3.40.30.10">
    <property type="entry name" value="Glutaredoxin"/>
    <property type="match status" value="1"/>
</dbReference>
<dbReference type="InterPro" id="IPR036249">
    <property type="entry name" value="Thioredoxin-like_sf"/>
</dbReference>
<dbReference type="Pfam" id="PF00578">
    <property type="entry name" value="AhpC-TSA"/>
    <property type="match status" value="1"/>
</dbReference>
<dbReference type="STRING" id="504805.SAMN05421505_103228"/>
<dbReference type="OrthoDB" id="9809746at2"/>
<organism evidence="2 3">
    <name type="scientific">Sinosporangium album</name>
    <dbReference type="NCBI Taxonomy" id="504805"/>
    <lineage>
        <taxon>Bacteria</taxon>
        <taxon>Bacillati</taxon>
        <taxon>Actinomycetota</taxon>
        <taxon>Actinomycetes</taxon>
        <taxon>Streptosporangiales</taxon>
        <taxon>Streptosporangiaceae</taxon>
        <taxon>Sinosporangium</taxon>
    </lineage>
</organism>
<proteinExistence type="predicted"/>
<dbReference type="RefSeq" id="WP_093168506.1">
    <property type="nucleotide sequence ID" value="NZ_FNCN01000003.1"/>
</dbReference>
<keyword evidence="3" id="KW-1185">Reference proteome</keyword>
<evidence type="ECO:0000259" key="1">
    <source>
        <dbReference type="PROSITE" id="PS51352"/>
    </source>
</evidence>
<sequence>MAVSSYMVPLGTLAPEFDLPAIDGGRVTLHDLKGAPATLVIFLSNHCPYVKRIEHGIGAFAADYAGRVATVAIASNDTVSYPDDDAGHLIEQANRAGFPFKYLLDESQETAKAFRAACTPDFFLYDTDLKLAYRGQFDGARPSNDVPVTGASLRAATDAVLAGSTVKEQVPSLGCGIKWKEGNEPG</sequence>
<evidence type="ECO:0000313" key="2">
    <source>
        <dbReference type="EMBL" id="SDG33369.1"/>
    </source>
</evidence>
<gene>
    <name evidence="2" type="ORF">SAMN05421505_103228</name>
</gene>
<dbReference type="GO" id="GO:0016491">
    <property type="term" value="F:oxidoreductase activity"/>
    <property type="evidence" value="ECO:0007669"/>
    <property type="project" value="InterPro"/>
</dbReference>
<dbReference type="Proteomes" id="UP000198923">
    <property type="component" value="Unassembled WGS sequence"/>
</dbReference>
<dbReference type="InterPro" id="IPR000866">
    <property type="entry name" value="AhpC/TSA"/>
</dbReference>
<dbReference type="InterPro" id="IPR047262">
    <property type="entry name" value="PRX-like1"/>
</dbReference>
<protein>
    <submittedName>
        <fullName evidence="2">AhpC/TSA family protein</fullName>
    </submittedName>
</protein>